<protein>
    <recommendedName>
        <fullName evidence="2">Copper amine oxidase-like N-terminal domain-containing protein</fullName>
    </recommendedName>
</protein>
<accession>A0A6P1MJD3</accession>
<evidence type="ECO:0000256" key="1">
    <source>
        <dbReference type="SAM" id="SignalP"/>
    </source>
</evidence>
<organism evidence="3 4">
    <name type="scientific">Aminipila terrae</name>
    <dbReference type="NCBI Taxonomy" id="2697030"/>
    <lineage>
        <taxon>Bacteria</taxon>
        <taxon>Bacillati</taxon>
        <taxon>Bacillota</taxon>
        <taxon>Clostridia</taxon>
        <taxon>Peptostreptococcales</taxon>
        <taxon>Anaerovoracaceae</taxon>
        <taxon>Aminipila</taxon>
    </lineage>
</organism>
<evidence type="ECO:0000259" key="2">
    <source>
        <dbReference type="Pfam" id="PF07833"/>
    </source>
</evidence>
<keyword evidence="1" id="KW-0732">Signal</keyword>
<keyword evidence="4" id="KW-1185">Reference proteome</keyword>
<gene>
    <name evidence="3" type="ORF">Ami3637_10270</name>
</gene>
<proteinExistence type="predicted"/>
<evidence type="ECO:0000313" key="4">
    <source>
        <dbReference type="Proteomes" id="UP000463883"/>
    </source>
</evidence>
<reference evidence="3 4" key="1">
    <citation type="submission" date="2020-01" db="EMBL/GenBank/DDBJ databases">
        <title>Genomic analysis of Aminipila sp. CBA3637.</title>
        <authorList>
            <person name="Kim Y.B."/>
            <person name="Roh S.W."/>
        </authorList>
    </citation>
    <scope>NUCLEOTIDE SEQUENCE [LARGE SCALE GENOMIC DNA]</scope>
    <source>
        <strain evidence="3 4">CBA3637</strain>
    </source>
</reference>
<dbReference type="RefSeq" id="WP_162362501.1">
    <property type="nucleotide sequence ID" value="NZ_CP047591.1"/>
</dbReference>
<feature type="domain" description="Copper amine oxidase-like N-terminal" evidence="2">
    <location>
        <begin position="225"/>
        <end position="304"/>
    </location>
</feature>
<evidence type="ECO:0000313" key="3">
    <source>
        <dbReference type="EMBL" id="QHI72734.1"/>
    </source>
</evidence>
<dbReference type="KEGG" id="amic:Ami3637_10270"/>
<feature type="chain" id="PRO_5026869631" description="Copper amine oxidase-like N-terminal domain-containing protein" evidence="1">
    <location>
        <begin position="27"/>
        <end position="307"/>
    </location>
</feature>
<dbReference type="Proteomes" id="UP000463883">
    <property type="component" value="Chromosome"/>
</dbReference>
<dbReference type="Pfam" id="PF07833">
    <property type="entry name" value="Cu_amine_oxidN1"/>
    <property type="match status" value="1"/>
</dbReference>
<dbReference type="EMBL" id="CP047591">
    <property type="protein sequence ID" value="QHI72734.1"/>
    <property type="molecule type" value="Genomic_DNA"/>
</dbReference>
<feature type="signal peptide" evidence="1">
    <location>
        <begin position="1"/>
        <end position="26"/>
    </location>
</feature>
<dbReference type="SUPFAM" id="SSF55383">
    <property type="entry name" value="Copper amine oxidase, domain N"/>
    <property type="match status" value="1"/>
</dbReference>
<dbReference type="InterPro" id="IPR012854">
    <property type="entry name" value="Cu_amine_oxidase-like_N"/>
</dbReference>
<name>A0A6P1MJD3_9FIRM</name>
<dbReference type="Gene3D" id="3.30.457.10">
    <property type="entry name" value="Copper amine oxidase-like, N-terminal domain"/>
    <property type="match status" value="1"/>
</dbReference>
<dbReference type="AlphaFoldDB" id="A0A6P1MJD3"/>
<sequence>MKKKAIIKILSGVLCLTMLMSATAFAETGIHKDLVPTADNTVLQNVKQQDEPYLTEEGIITSTEEKEESYRVQIDNDKMGMVFYISKDAFIIDQKSGKRLTAKDLKNQMKITAILPANAPMTLSLPPQTSQAVGFIVRSDTGSMDVSLYNDTLVNKDNTLKLNLSEYTQIVDAKGNDKMYTAKDIRNKECVVLYAVSTKSIPAQTVPEMVIILDKDNKPETSEAKYVSLRSEAEAKGYKVEWTSHKKPVVLTKNDMKIELTMGSDDFKFTHLTKDLKPLDQMDKMDLPAVLKGEQTVVSNHFIEALE</sequence>
<dbReference type="InterPro" id="IPR036582">
    <property type="entry name" value="Mao_N_sf"/>
</dbReference>